<reference evidence="2" key="1">
    <citation type="submission" date="2016-10" db="EMBL/GenBank/DDBJ databases">
        <authorList>
            <person name="Varghese N."/>
            <person name="Submissions S."/>
        </authorList>
    </citation>
    <scope>NUCLEOTIDE SEQUENCE [LARGE SCALE GENOMIC DNA]</scope>
    <source>
        <strain evidence="2">DSM 22965</strain>
    </source>
</reference>
<dbReference type="Proteomes" id="UP000199649">
    <property type="component" value="Chromosome I"/>
</dbReference>
<sequence>MRIELQSVSKGKGIALPTTSCAFTSGEVTRAVCETEQRPTVLGLIAAGRMKPDTGRVLLDGDDRARREIRRRTALVDAPGASDPEPNVSLGGAIAEELLYAGIPGTPLQVRRWAEQLGVGEHLATPIADVSPTVRVRVLAELATLRDDIEAIVIVSPDRHGGQPGQWWAIAQRLAERGYAVLVIAGSAADAALTNDEESNA</sequence>
<proteinExistence type="predicted"/>
<dbReference type="RefSeq" id="WP_092666154.1">
    <property type="nucleotide sequence ID" value="NZ_LT629734.1"/>
</dbReference>
<evidence type="ECO:0000313" key="2">
    <source>
        <dbReference type="Proteomes" id="UP000199649"/>
    </source>
</evidence>
<accession>A0A1H1N751</accession>
<dbReference type="STRING" id="684552.SAMN04489719_1190"/>
<protein>
    <submittedName>
        <fullName evidence="1">Uncharacterized protein</fullName>
    </submittedName>
</protein>
<name>A0A1H1N751_9MICO</name>
<dbReference type="AlphaFoldDB" id="A0A1H1N751"/>
<gene>
    <name evidence="1" type="ORF">SAMN04489719_1190</name>
</gene>
<organism evidence="1 2">
    <name type="scientific">Agrococcus carbonis</name>
    <dbReference type="NCBI Taxonomy" id="684552"/>
    <lineage>
        <taxon>Bacteria</taxon>
        <taxon>Bacillati</taxon>
        <taxon>Actinomycetota</taxon>
        <taxon>Actinomycetes</taxon>
        <taxon>Micrococcales</taxon>
        <taxon>Microbacteriaceae</taxon>
        <taxon>Agrococcus</taxon>
    </lineage>
</organism>
<dbReference type="EMBL" id="LT629734">
    <property type="protein sequence ID" value="SDR94747.1"/>
    <property type="molecule type" value="Genomic_DNA"/>
</dbReference>
<dbReference type="OrthoDB" id="3775353at2"/>
<keyword evidence="2" id="KW-1185">Reference proteome</keyword>
<evidence type="ECO:0000313" key="1">
    <source>
        <dbReference type="EMBL" id="SDR94747.1"/>
    </source>
</evidence>